<feature type="short sequence motif" description="'KMSKS' region" evidence="9">
    <location>
        <begin position="587"/>
        <end position="591"/>
    </location>
</feature>
<dbReference type="InterPro" id="IPR025709">
    <property type="entry name" value="Leu_tRNA-synth_edit"/>
</dbReference>
<comment type="similarity">
    <text evidence="1 9 10">Belongs to the class-I aminoacyl-tRNA synthetase family.</text>
</comment>
<comment type="subcellular location">
    <subcellularLocation>
        <location evidence="9">Cytoplasm</location>
    </subcellularLocation>
</comment>
<dbReference type="GO" id="GO:0005829">
    <property type="term" value="C:cytosol"/>
    <property type="evidence" value="ECO:0007669"/>
    <property type="project" value="TreeGrafter"/>
</dbReference>
<evidence type="ECO:0000256" key="8">
    <source>
        <dbReference type="ARBA" id="ARBA00047469"/>
    </source>
</evidence>
<sequence>MAKYNTTIDEKWQQKWEQTNLYKFDENNTDKKLYVLEMFSYPSGSQLHAGHWFNYGPVDTWARMKKMQGYNVFQPMGFDAFGLPAENYAIKTGVHPKDSTEQNITTMEKQLKAMGAMFNWDHEVVTCRPDYYKWTQWLFLKLFEKGLAYRKKAPVNWCPSCSTVLANEQVLVDGSCERCGTQVTKKNLTQWFLKITDYADELLEKLDTLDWPEKTKSMQKHWIGKSTGAEVTFKVEDSDIDFSVFTTRVDTLYGVTYVVLAPENDLVGVLTKDEYKDAVVTYRDEANKQSDIERQSITREKTGVFTGSYAINPINGIKIPIWIADYVLNTYGTGIVMAVPAHDDRDFAFATKYNLPIERVIVPANSVISGTKTEINSLEDLPYTEHGKMVNSEEFNGLSTVDGKIAVVKKLEAQNLGTEKVNFRLRDWLVSRQRYWGAPIPIIHCDKCGPVPVPEDQLPVELPYDVEFAPDGESPLAKSADFINVPCPVCGSPAHREADTLDTFVCSSFYYLRYVDNKNSEKAFDTDLINKMLPVDKYVGGPEHACMHLLYARFITKALRDMGYLNFDEPFLSLTHQGLILGPDGLKMSKSKGNTISPDQYIKEFGADVFRMYLMFGFGYTDGGAWSDDGIKAIGKFVDRIERAVDTGISEMLKESNNEAPLNKAEKELNYWRHFAIKGVTEDTEKLQFNTAIARLMELTNALSKYVNEETVNSNFLKEVLVDYLLLLAPFAPHFAEEKWETLGMGYSIFNQSFPKFDASALIKDEIEIAIQVNGKIKSRITIAQNLDEEAIKKAALEDETLIASLEGKTVRKIIIIKGRLVNIVAS</sequence>
<dbReference type="InterPro" id="IPR009080">
    <property type="entry name" value="tRNAsynth_Ia_anticodon-bd"/>
</dbReference>
<dbReference type="CDD" id="cd00812">
    <property type="entry name" value="LeuRS_core"/>
    <property type="match status" value="1"/>
</dbReference>
<dbReference type="Pfam" id="PF00133">
    <property type="entry name" value="tRNA-synt_1"/>
    <property type="match status" value="1"/>
</dbReference>
<dbReference type="CDD" id="cd07958">
    <property type="entry name" value="Anticodon_Ia_Leu_BEm"/>
    <property type="match status" value="1"/>
</dbReference>
<dbReference type="PRINTS" id="PR00985">
    <property type="entry name" value="TRNASYNTHLEU"/>
</dbReference>
<comment type="catalytic activity">
    <reaction evidence="8 9">
        <text>tRNA(Leu) + L-leucine + ATP = L-leucyl-tRNA(Leu) + AMP + diphosphate</text>
        <dbReference type="Rhea" id="RHEA:11688"/>
        <dbReference type="Rhea" id="RHEA-COMP:9613"/>
        <dbReference type="Rhea" id="RHEA-COMP:9622"/>
        <dbReference type="ChEBI" id="CHEBI:30616"/>
        <dbReference type="ChEBI" id="CHEBI:33019"/>
        <dbReference type="ChEBI" id="CHEBI:57427"/>
        <dbReference type="ChEBI" id="CHEBI:78442"/>
        <dbReference type="ChEBI" id="CHEBI:78494"/>
        <dbReference type="ChEBI" id="CHEBI:456215"/>
        <dbReference type="EC" id="6.1.1.4"/>
    </reaction>
</comment>
<feature type="domain" description="Methionyl/Leucyl tRNA synthetase" evidence="13">
    <location>
        <begin position="39"/>
        <end position="182"/>
    </location>
</feature>
<dbReference type="InterPro" id="IPR002302">
    <property type="entry name" value="Leu-tRNA-ligase"/>
</dbReference>
<evidence type="ECO:0000256" key="10">
    <source>
        <dbReference type="RuleBase" id="RU363039"/>
    </source>
</evidence>
<proteinExistence type="inferred from homology"/>
<protein>
    <recommendedName>
        <fullName evidence="9">Leucine--tRNA ligase</fullName>
        <ecNumber evidence="9">6.1.1.4</ecNumber>
    </recommendedName>
    <alternativeName>
        <fullName evidence="9">Leucyl-tRNA synthetase</fullName>
        <shortName evidence="9">LeuRS</shortName>
    </alternativeName>
</protein>
<dbReference type="HAMAP" id="MF_00049_B">
    <property type="entry name" value="Leu_tRNA_synth_B"/>
    <property type="match status" value="1"/>
</dbReference>
<dbReference type="EC" id="6.1.1.4" evidence="9"/>
<evidence type="ECO:0000259" key="11">
    <source>
        <dbReference type="Pfam" id="PF00133"/>
    </source>
</evidence>
<dbReference type="FunFam" id="1.10.730.10:FF:000002">
    <property type="entry name" value="Leucine--tRNA ligase"/>
    <property type="match status" value="1"/>
</dbReference>
<dbReference type="GO" id="GO:0002161">
    <property type="term" value="F:aminoacyl-tRNA deacylase activity"/>
    <property type="evidence" value="ECO:0007669"/>
    <property type="project" value="InterPro"/>
</dbReference>
<evidence type="ECO:0000256" key="2">
    <source>
        <dbReference type="ARBA" id="ARBA00022490"/>
    </source>
</evidence>
<dbReference type="OrthoDB" id="9810365at2"/>
<keyword evidence="2 9" id="KW-0963">Cytoplasm</keyword>
<organism evidence="15 16">
    <name type="scientific">Clostridium tagluense</name>
    <dbReference type="NCBI Taxonomy" id="360422"/>
    <lineage>
        <taxon>Bacteria</taxon>
        <taxon>Bacillati</taxon>
        <taxon>Bacillota</taxon>
        <taxon>Clostridia</taxon>
        <taxon>Eubacteriales</taxon>
        <taxon>Clostridiaceae</taxon>
        <taxon>Clostridium</taxon>
    </lineage>
</organism>
<gene>
    <name evidence="9 15" type="primary">leuS</name>
    <name evidence="15" type="ORF">Ctaglu_34980</name>
</gene>
<dbReference type="EMBL" id="BHYK01000023">
    <property type="protein sequence ID" value="GCD11875.1"/>
    <property type="molecule type" value="Genomic_DNA"/>
</dbReference>
<name>A0A401UQR0_9CLOT</name>
<reference evidence="15 16" key="1">
    <citation type="submission" date="2018-11" db="EMBL/GenBank/DDBJ databases">
        <title>Genome sequencing and assembly of Clostridium tagluense strain A121.</title>
        <authorList>
            <person name="Murakami T."/>
            <person name="Segawa T."/>
            <person name="Shcherbakova V.A."/>
            <person name="Mori H."/>
            <person name="Yoshimura Y."/>
        </authorList>
    </citation>
    <scope>NUCLEOTIDE SEQUENCE [LARGE SCALE GENOMIC DNA]</scope>
    <source>
        <strain evidence="15 16">A121</strain>
    </source>
</reference>
<dbReference type="PANTHER" id="PTHR43740:SF2">
    <property type="entry name" value="LEUCINE--TRNA LIGASE, MITOCHONDRIAL"/>
    <property type="match status" value="1"/>
</dbReference>
<dbReference type="Pfam" id="PF13603">
    <property type="entry name" value="tRNA-synt_1_2"/>
    <property type="match status" value="1"/>
</dbReference>
<dbReference type="FunFam" id="3.40.50.620:FF:000056">
    <property type="entry name" value="Leucine--tRNA ligase"/>
    <property type="match status" value="1"/>
</dbReference>
<evidence type="ECO:0000256" key="6">
    <source>
        <dbReference type="ARBA" id="ARBA00022917"/>
    </source>
</evidence>
<dbReference type="SUPFAM" id="SSF52374">
    <property type="entry name" value="Nucleotidylyl transferase"/>
    <property type="match status" value="1"/>
</dbReference>
<dbReference type="InterPro" id="IPR015413">
    <property type="entry name" value="Methionyl/Leucyl_tRNA_Synth"/>
</dbReference>
<dbReference type="SUPFAM" id="SSF47323">
    <property type="entry name" value="Anticodon-binding domain of a subclass of class I aminoacyl-tRNA synthetases"/>
    <property type="match status" value="1"/>
</dbReference>
<dbReference type="Gene3D" id="3.10.20.590">
    <property type="match status" value="1"/>
</dbReference>
<dbReference type="InterPro" id="IPR009008">
    <property type="entry name" value="Val/Leu/Ile-tRNA-synth_edit"/>
</dbReference>
<keyword evidence="5 9" id="KW-0067">ATP-binding</keyword>
<evidence type="ECO:0000259" key="13">
    <source>
        <dbReference type="Pfam" id="PF09334"/>
    </source>
</evidence>
<dbReference type="InterPro" id="IPR013155">
    <property type="entry name" value="M/V/L/I-tRNA-synth_anticd-bd"/>
</dbReference>
<comment type="caution">
    <text evidence="9">Lacks conserved residue(s) required for the propagation of feature annotation.</text>
</comment>
<feature type="domain" description="Methionyl/Valyl/Leucyl/Isoleucyl-tRNA synthetase anticodon-binding" evidence="12">
    <location>
        <begin position="675"/>
        <end position="791"/>
    </location>
</feature>
<dbReference type="Gene3D" id="3.40.50.620">
    <property type="entry name" value="HUPs"/>
    <property type="match status" value="2"/>
</dbReference>
<evidence type="ECO:0000256" key="1">
    <source>
        <dbReference type="ARBA" id="ARBA00005594"/>
    </source>
</evidence>
<evidence type="ECO:0000259" key="12">
    <source>
        <dbReference type="Pfam" id="PF08264"/>
    </source>
</evidence>
<dbReference type="InterPro" id="IPR002300">
    <property type="entry name" value="aa-tRNA-synth_Ia"/>
</dbReference>
<keyword evidence="4 9" id="KW-0547">Nucleotide-binding</keyword>
<evidence type="ECO:0000256" key="9">
    <source>
        <dbReference type="HAMAP-Rule" id="MF_00049"/>
    </source>
</evidence>
<evidence type="ECO:0000256" key="5">
    <source>
        <dbReference type="ARBA" id="ARBA00022840"/>
    </source>
</evidence>
<comment type="caution">
    <text evidence="15">The sequence shown here is derived from an EMBL/GenBank/DDBJ whole genome shotgun (WGS) entry which is preliminary data.</text>
</comment>
<keyword evidence="6 9" id="KW-0648">Protein biosynthesis</keyword>
<dbReference type="NCBIfam" id="TIGR00396">
    <property type="entry name" value="leuS_bact"/>
    <property type="match status" value="1"/>
</dbReference>
<keyword evidence="7 9" id="KW-0030">Aminoacyl-tRNA synthetase</keyword>
<accession>A0A401UQR0</accession>
<dbReference type="PANTHER" id="PTHR43740">
    <property type="entry name" value="LEUCYL-TRNA SYNTHETASE"/>
    <property type="match status" value="1"/>
</dbReference>
<dbReference type="InterPro" id="IPR014729">
    <property type="entry name" value="Rossmann-like_a/b/a_fold"/>
</dbReference>
<evidence type="ECO:0000256" key="4">
    <source>
        <dbReference type="ARBA" id="ARBA00022741"/>
    </source>
</evidence>
<dbReference type="Gene3D" id="1.10.730.10">
    <property type="entry name" value="Isoleucyl-tRNA Synthetase, Domain 1"/>
    <property type="match status" value="1"/>
</dbReference>
<dbReference type="FunFam" id="3.40.50.620:FF:000003">
    <property type="entry name" value="Leucine--tRNA ligase"/>
    <property type="match status" value="1"/>
</dbReference>
<evidence type="ECO:0000259" key="14">
    <source>
        <dbReference type="Pfam" id="PF13603"/>
    </source>
</evidence>
<dbReference type="RefSeq" id="WP_125004067.1">
    <property type="nucleotide sequence ID" value="NZ_BHYK01000023.1"/>
</dbReference>
<dbReference type="AlphaFoldDB" id="A0A401UQR0"/>
<feature type="domain" description="Leucyl-tRNA synthetase editing" evidence="14">
    <location>
        <begin position="220"/>
        <end position="412"/>
    </location>
</feature>
<dbReference type="Proteomes" id="UP000287872">
    <property type="component" value="Unassembled WGS sequence"/>
</dbReference>
<feature type="domain" description="Aminoacyl-tRNA synthetase class Ia" evidence="11">
    <location>
        <begin position="425"/>
        <end position="615"/>
    </location>
</feature>
<keyword evidence="3 9" id="KW-0436">Ligase</keyword>
<keyword evidence="16" id="KW-1185">Reference proteome</keyword>
<dbReference type="Pfam" id="PF09334">
    <property type="entry name" value="tRNA-synt_1g"/>
    <property type="match status" value="1"/>
</dbReference>
<dbReference type="GO" id="GO:0006429">
    <property type="term" value="P:leucyl-tRNA aminoacylation"/>
    <property type="evidence" value="ECO:0007669"/>
    <property type="project" value="UniProtKB-UniRule"/>
</dbReference>
<evidence type="ECO:0000256" key="7">
    <source>
        <dbReference type="ARBA" id="ARBA00023146"/>
    </source>
</evidence>
<dbReference type="SUPFAM" id="SSF50677">
    <property type="entry name" value="ValRS/IleRS/LeuRS editing domain"/>
    <property type="match status" value="1"/>
</dbReference>
<evidence type="ECO:0000256" key="3">
    <source>
        <dbReference type="ARBA" id="ARBA00022598"/>
    </source>
</evidence>
<evidence type="ECO:0000313" key="16">
    <source>
        <dbReference type="Proteomes" id="UP000287872"/>
    </source>
</evidence>
<dbReference type="Pfam" id="PF08264">
    <property type="entry name" value="Anticodon_1"/>
    <property type="match status" value="1"/>
</dbReference>
<evidence type="ECO:0000313" key="15">
    <source>
        <dbReference type="EMBL" id="GCD11875.1"/>
    </source>
</evidence>
<dbReference type="GO" id="GO:0004823">
    <property type="term" value="F:leucine-tRNA ligase activity"/>
    <property type="evidence" value="ECO:0007669"/>
    <property type="project" value="UniProtKB-UniRule"/>
</dbReference>
<feature type="binding site" evidence="9">
    <location>
        <position position="590"/>
    </location>
    <ligand>
        <name>ATP</name>
        <dbReference type="ChEBI" id="CHEBI:30616"/>
    </ligand>
</feature>
<dbReference type="GO" id="GO:0005524">
    <property type="term" value="F:ATP binding"/>
    <property type="evidence" value="ECO:0007669"/>
    <property type="project" value="UniProtKB-UniRule"/>
</dbReference>